<dbReference type="Proteomes" id="UP000321514">
    <property type="component" value="Unassembled WGS sequence"/>
</dbReference>
<evidence type="ECO:0000313" key="4">
    <source>
        <dbReference type="Proteomes" id="UP000321514"/>
    </source>
</evidence>
<sequence length="49" mass="5854">MAEVKRLDAMGREVSFEELAERFKGHELLPWLMDNRTLVSKEPQPRLIW</sequence>
<dbReference type="RefSeq" id="WP_245772091.1">
    <property type="nucleotide sequence ID" value="NZ_BJXR01000025.1"/>
</dbReference>
<keyword evidence="3" id="KW-1185">Reference proteome</keyword>
<reference evidence="1 4" key="2">
    <citation type="submission" date="2019-07" db="EMBL/GenBank/DDBJ databases">
        <title>Whole genome shotgun sequence of Myxococcus fulvus NBRC 100333.</title>
        <authorList>
            <person name="Hosoyama A."/>
            <person name="Uohara A."/>
            <person name="Ohji S."/>
            <person name="Ichikawa N."/>
        </authorList>
    </citation>
    <scope>NUCLEOTIDE SEQUENCE [LARGE SCALE GENOMIC DNA]</scope>
    <source>
        <strain evidence="1 4">NBRC 100333</strain>
    </source>
</reference>
<organism evidence="1 4">
    <name type="scientific">Myxococcus fulvus</name>
    <dbReference type="NCBI Taxonomy" id="33"/>
    <lineage>
        <taxon>Bacteria</taxon>
        <taxon>Pseudomonadati</taxon>
        <taxon>Myxococcota</taxon>
        <taxon>Myxococcia</taxon>
        <taxon>Myxococcales</taxon>
        <taxon>Cystobacterineae</taxon>
        <taxon>Myxococcaceae</taxon>
        <taxon>Myxococcus</taxon>
    </lineage>
</organism>
<dbReference type="EMBL" id="BJXR01000025">
    <property type="protein sequence ID" value="GEN07520.1"/>
    <property type="molecule type" value="Genomic_DNA"/>
</dbReference>
<comment type="caution">
    <text evidence="1">The sequence shown here is derived from an EMBL/GenBank/DDBJ whole genome shotgun (WGS) entry which is preliminary data.</text>
</comment>
<evidence type="ECO:0000313" key="3">
    <source>
        <dbReference type="Proteomes" id="UP000183760"/>
    </source>
</evidence>
<dbReference type="AlphaFoldDB" id="A0A511T042"/>
<protein>
    <submittedName>
        <fullName evidence="1">Uncharacterized protein</fullName>
    </submittedName>
</protein>
<reference evidence="2 3" key="1">
    <citation type="submission" date="2016-10" db="EMBL/GenBank/DDBJ databases">
        <authorList>
            <person name="Varghese N."/>
            <person name="Submissions S."/>
        </authorList>
    </citation>
    <scope>NUCLEOTIDE SEQUENCE [LARGE SCALE GENOMIC DNA]</scope>
    <source>
        <strain evidence="2 3">DSM 16525</strain>
    </source>
</reference>
<proteinExistence type="predicted"/>
<evidence type="ECO:0000313" key="2">
    <source>
        <dbReference type="EMBL" id="SES88270.1"/>
    </source>
</evidence>
<dbReference type="Proteomes" id="UP000183760">
    <property type="component" value="Unassembled WGS sequence"/>
</dbReference>
<evidence type="ECO:0000313" key="1">
    <source>
        <dbReference type="EMBL" id="GEN07520.1"/>
    </source>
</evidence>
<gene>
    <name evidence="1" type="ORF">MFU01_25570</name>
    <name evidence="2" type="ORF">SAMN05443572_101465</name>
</gene>
<name>A0A511T042_MYXFU</name>
<dbReference type="EMBL" id="FOIB01000001">
    <property type="protein sequence ID" value="SES88270.1"/>
    <property type="molecule type" value="Genomic_DNA"/>
</dbReference>
<accession>A0A511T042</accession>